<sequence length="160" mass="18320">MRILETESSTINTINNIKKYIYENLPSCDTHIQGCLISEDGQHLKLDADLVTLWARAIFTQMKGIDKNTTPNLPLFDKSKYHYPISKWLSNTLLKEANTIDITSTSVANSYLSTIDSTSTMADSKTFLLEQVMSQVFINEHAHIWIEVEEIKIQFNDLFD</sequence>
<organism evidence="1 2">
    <name type="scientific">Gigaspora rosea</name>
    <dbReference type="NCBI Taxonomy" id="44941"/>
    <lineage>
        <taxon>Eukaryota</taxon>
        <taxon>Fungi</taxon>
        <taxon>Fungi incertae sedis</taxon>
        <taxon>Mucoromycota</taxon>
        <taxon>Glomeromycotina</taxon>
        <taxon>Glomeromycetes</taxon>
        <taxon>Diversisporales</taxon>
        <taxon>Gigasporaceae</taxon>
        <taxon>Gigaspora</taxon>
    </lineage>
</organism>
<reference evidence="1 2" key="1">
    <citation type="submission" date="2018-06" db="EMBL/GenBank/DDBJ databases">
        <title>Comparative genomics reveals the genomic features of Rhizophagus irregularis, R. cerebriforme, R. diaphanum and Gigaspora rosea, and their symbiotic lifestyle signature.</title>
        <authorList>
            <person name="Morin E."/>
            <person name="San Clemente H."/>
            <person name="Chen E.C.H."/>
            <person name="De La Providencia I."/>
            <person name="Hainaut M."/>
            <person name="Kuo A."/>
            <person name="Kohler A."/>
            <person name="Murat C."/>
            <person name="Tang N."/>
            <person name="Roy S."/>
            <person name="Loubradou J."/>
            <person name="Henrissat B."/>
            <person name="Grigoriev I.V."/>
            <person name="Corradi N."/>
            <person name="Roux C."/>
            <person name="Martin F.M."/>
        </authorList>
    </citation>
    <scope>NUCLEOTIDE SEQUENCE [LARGE SCALE GENOMIC DNA]</scope>
    <source>
        <strain evidence="1 2">DAOM 194757</strain>
    </source>
</reference>
<dbReference type="Proteomes" id="UP000266673">
    <property type="component" value="Unassembled WGS sequence"/>
</dbReference>
<comment type="caution">
    <text evidence="1">The sequence shown here is derived from an EMBL/GenBank/DDBJ whole genome shotgun (WGS) entry which is preliminary data.</text>
</comment>
<proteinExistence type="predicted"/>
<gene>
    <name evidence="1" type="ORF">C2G38_2152312</name>
</gene>
<evidence type="ECO:0000313" key="1">
    <source>
        <dbReference type="EMBL" id="RIB30568.1"/>
    </source>
</evidence>
<protein>
    <submittedName>
        <fullName evidence="1">Uncharacterized protein</fullName>
    </submittedName>
</protein>
<dbReference type="OrthoDB" id="2318104at2759"/>
<accession>A0A397W8G9</accession>
<dbReference type="EMBL" id="QKWP01000010">
    <property type="protein sequence ID" value="RIB30568.1"/>
    <property type="molecule type" value="Genomic_DNA"/>
</dbReference>
<keyword evidence="2" id="KW-1185">Reference proteome</keyword>
<dbReference type="AlphaFoldDB" id="A0A397W8G9"/>
<evidence type="ECO:0000313" key="2">
    <source>
        <dbReference type="Proteomes" id="UP000266673"/>
    </source>
</evidence>
<name>A0A397W8G9_9GLOM</name>